<reference evidence="1" key="2">
    <citation type="journal article" date="2015" name="Fish Shellfish Immunol.">
        <title>Early steps in the European eel (Anguilla anguilla)-Vibrio vulnificus interaction in the gills: Role of the RtxA13 toxin.</title>
        <authorList>
            <person name="Callol A."/>
            <person name="Pajuelo D."/>
            <person name="Ebbesson L."/>
            <person name="Teles M."/>
            <person name="MacKenzie S."/>
            <person name="Amaro C."/>
        </authorList>
    </citation>
    <scope>NUCLEOTIDE SEQUENCE</scope>
</reference>
<name>A0A0E9U375_ANGAN</name>
<proteinExistence type="predicted"/>
<dbReference type="EMBL" id="GBXM01049169">
    <property type="protein sequence ID" value="JAH59408.1"/>
    <property type="molecule type" value="Transcribed_RNA"/>
</dbReference>
<accession>A0A0E9U375</accession>
<evidence type="ECO:0000313" key="1">
    <source>
        <dbReference type="EMBL" id="JAH59408.1"/>
    </source>
</evidence>
<organism evidence="1">
    <name type="scientific">Anguilla anguilla</name>
    <name type="common">European freshwater eel</name>
    <name type="synonym">Muraena anguilla</name>
    <dbReference type="NCBI Taxonomy" id="7936"/>
    <lineage>
        <taxon>Eukaryota</taxon>
        <taxon>Metazoa</taxon>
        <taxon>Chordata</taxon>
        <taxon>Craniata</taxon>
        <taxon>Vertebrata</taxon>
        <taxon>Euteleostomi</taxon>
        <taxon>Actinopterygii</taxon>
        <taxon>Neopterygii</taxon>
        <taxon>Teleostei</taxon>
        <taxon>Anguilliformes</taxon>
        <taxon>Anguillidae</taxon>
        <taxon>Anguilla</taxon>
    </lineage>
</organism>
<sequence length="20" mass="2268">MMRVSGRFIQLWEQGTSPSG</sequence>
<reference evidence="1" key="1">
    <citation type="submission" date="2014-11" db="EMBL/GenBank/DDBJ databases">
        <authorList>
            <person name="Amaro Gonzalez C."/>
        </authorList>
    </citation>
    <scope>NUCLEOTIDE SEQUENCE</scope>
</reference>
<protein>
    <submittedName>
        <fullName evidence="1">Uncharacterized protein</fullName>
    </submittedName>
</protein>
<dbReference type="AlphaFoldDB" id="A0A0E9U375"/>